<organism evidence="3 4">
    <name type="scientific">Gryllus longicercus</name>
    <dbReference type="NCBI Taxonomy" id="2509291"/>
    <lineage>
        <taxon>Eukaryota</taxon>
        <taxon>Metazoa</taxon>
        <taxon>Ecdysozoa</taxon>
        <taxon>Arthropoda</taxon>
        <taxon>Hexapoda</taxon>
        <taxon>Insecta</taxon>
        <taxon>Pterygota</taxon>
        <taxon>Neoptera</taxon>
        <taxon>Polyneoptera</taxon>
        <taxon>Orthoptera</taxon>
        <taxon>Ensifera</taxon>
        <taxon>Gryllidea</taxon>
        <taxon>Grylloidea</taxon>
        <taxon>Gryllidae</taxon>
        <taxon>Gryllinae</taxon>
        <taxon>Gryllus</taxon>
    </lineage>
</organism>
<name>A0AAN9V194_9ORTH</name>
<dbReference type="Gene3D" id="3.10.100.10">
    <property type="entry name" value="Mannose-Binding Protein A, subunit A"/>
    <property type="match status" value="1"/>
</dbReference>
<keyword evidence="1" id="KW-0732">Signal</keyword>
<dbReference type="InterPro" id="IPR050111">
    <property type="entry name" value="C-type_lectin/snaclec_domain"/>
</dbReference>
<dbReference type="CDD" id="cd00037">
    <property type="entry name" value="CLECT"/>
    <property type="match status" value="1"/>
</dbReference>
<dbReference type="InterPro" id="IPR016187">
    <property type="entry name" value="CTDL_fold"/>
</dbReference>
<gene>
    <name evidence="3" type="ORF">R5R35_005172</name>
</gene>
<dbReference type="PANTHER" id="PTHR22803">
    <property type="entry name" value="MANNOSE, PHOSPHOLIPASE, LECTIN RECEPTOR RELATED"/>
    <property type="match status" value="1"/>
</dbReference>
<sequence length="223" mass="24616">MASARALAVAAVLALAAAGRVAAAAVPTGRQTLSCVCTSTHFADVSFAVTCERNSTGRWDGTDSSPLSKFFEQSSVSCSRGPVPNPGKDYRLVKNLGYYKFHPRQTTWEDALRTCASEGANLLVVNSENEANAVSKIFAEFPKLHEEDWLNDQVWVGISDLKKEGKFVSLTGRTLQEEGYERWANGEPNNEGGNEHCLAFDRQRLYNDEPCDTRLSFVCERRN</sequence>
<feature type="chain" id="PRO_5042833080" description="C-type lectin domain-containing protein" evidence="1">
    <location>
        <begin position="24"/>
        <end position="223"/>
    </location>
</feature>
<reference evidence="3 4" key="1">
    <citation type="submission" date="2024-03" db="EMBL/GenBank/DDBJ databases">
        <title>The genome assembly and annotation of the cricket Gryllus longicercus Weissman &amp; Gray.</title>
        <authorList>
            <person name="Szrajer S."/>
            <person name="Gray D."/>
            <person name="Ylla G."/>
        </authorList>
    </citation>
    <scope>NUCLEOTIDE SEQUENCE [LARGE SCALE GENOMIC DNA]</scope>
    <source>
        <strain evidence="3">DAG 2021-001</strain>
        <tissue evidence="3">Whole body minus gut</tissue>
    </source>
</reference>
<dbReference type="SMART" id="SM00034">
    <property type="entry name" value="CLECT"/>
    <property type="match status" value="1"/>
</dbReference>
<dbReference type="SUPFAM" id="SSF56436">
    <property type="entry name" value="C-type lectin-like"/>
    <property type="match status" value="1"/>
</dbReference>
<evidence type="ECO:0000313" key="3">
    <source>
        <dbReference type="EMBL" id="KAK7789752.1"/>
    </source>
</evidence>
<evidence type="ECO:0000259" key="2">
    <source>
        <dbReference type="PROSITE" id="PS50041"/>
    </source>
</evidence>
<dbReference type="AlphaFoldDB" id="A0AAN9V194"/>
<protein>
    <recommendedName>
        <fullName evidence="2">C-type lectin domain-containing protein</fullName>
    </recommendedName>
</protein>
<comment type="caution">
    <text evidence="3">The sequence shown here is derived from an EMBL/GenBank/DDBJ whole genome shotgun (WGS) entry which is preliminary data.</text>
</comment>
<dbReference type="InterPro" id="IPR001304">
    <property type="entry name" value="C-type_lectin-like"/>
</dbReference>
<dbReference type="EMBL" id="JAZDUA010000711">
    <property type="protein sequence ID" value="KAK7789752.1"/>
    <property type="molecule type" value="Genomic_DNA"/>
</dbReference>
<dbReference type="Proteomes" id="UP001378592">
    <property type="component" value="Unassembled WGS sequence"/>
</dbReference>
<feature type="signal peptide" evidence="1">
    <location>
        <begin position="1"/>
        <end position="23"/>
    </location>
</feature>
<evidence type="ECO:0000256" key="1">
    <source>
        <dbReference type="SAM" id="SignalP"/>
    </source>
</evidence>
<dbReference type="Pfam" id="PF00059">
    <property type="entry name" value="Lectin_C"/>
    <property type="match status" value="1"/>
</dbReference>
<dbReference type="InterPro" id="IPR016186">
    <property type="entry name" value="C-type_lectin-like/link_sf"/>
</dbReference>
<dbReference type="PROSITE" id="PS50041">
    <property type="entry name" value="C_TYPE_LECTIN_2"/>
    <property type="match status" value="1"/>
</dbReference>
<accession>A0AAN9V194</accession>
<feature type="domain" description="C-type lectin" evidence="2">
    <location>
        <begin position="99"/>
        <end position="220"/>
    </location>
</feature>
<proteinExistence type="predicted"/>
<evidence type="ECO:0000313" key="4">
    <source>
        <dbReference type="Proteomes" id="UP001378592"/>
    </source>
</evidence>
<keyword evidence="4" id="KW-1185">Reference proteome</keyword>